<keyword evidence="3" id="KW-1185">Reference proteome</keyword>
<comment type="caution">
    <text evidence="2">The sequence shown here is derived from an EMBL/GenBank/DDBJ whole genome shotgun (WGS) entry which is preliminary data.</text>
</comment>
<evidence type="ECO:0000313" key="2">
    <source>
        <dbReference type="EMBL" id="MBE8722259.1"/>
    </source>
</evidence>
<name>A0ABR9TBK9_9SPHI</name>
<proteinExistence type="predicted"/>
<dbReference type="Pfam" id="PF02469">
    <property type="entry name" value="Fasciclin"/>
    <property type="match status" value="1"/>
</dbReference>
<dbReference type="PROSITE" id="PS50213">
    <property type="entry name" value="FAS1"/>
    <property type="match status" value="1"/>
</dbReference>
<gene>
    <name evidence="2" type="ORF">C4F40_16150</name>
</gene>
<dbReference type="RefSeq" id="WP_196940173.1">
    <property type="nucleotide sequence ID" value="NZ_MU158690.1"/>
</dbReference>
<dbReference type="PROSITE" id="PS51257">
    <property type="entry name" value="PROKAR_LIPOPROTEIN"/>
    <property type="match status" value="1"/>
</dbReference>
<feature type="domain" description="FAS1" evidence="1">
    <location>
        <begin position="38"/>
        <end position="160"/>
    </location>
</feature>
<accession>A0ABR9TBK9</accession>
<dbReference type="PANTHER" id="PTHR10900:SF77">
    <property type="entry name" value="FI19380P1"/>
    <property type="match status" value="1"/>
</dbReference>
<evidence type="ECO:0000313" key="3">
    <source>
        <dbReference type="Proteomes" id="UP000618319"/>
    </source>
</evidence>
<dbReference type="Gene3D" id="2.30.180.10">
    <property type="entry name" value="FAS1 domain"/>
    <property type="match status" value="1"/>
</dbReference>
<dbReference type="SMART" id="SM00554">
    <property type="entry name" value="FAS1"/>
    <property type="match status" value="1"/>
</dbReference>
<organism evidence="2 3">
    <name type="scientific">Sphingobacterium pedocola</name>
    <dbReference type="NCBI Taxonomy" id="2082722"/>
    <lineage>
        <taxon>Bacteria</taxon>
        <taxon>Pseudomonadati</taxon>
        <taxon>Bacteroidota</taxon>
        <taxon>Sphingobacteriia</taxon>
        <taxon>Sphingobacteriales</taxon>
        <taxon>Sphingobacteriaceae</taxon>
        <taxon>Sphingobacterium</taxon>
    </lineage>
</organism>
<reference evidence="2 3" key="1">
    <citation type="submission" date="2018-02" db="EMBL/GenBank/DDBJ databases">
        <title>Sphingobacterium KA21.</title>
        <authorList>
            <person name="Vasarhelyi B.M."/>
            <person name="Deshmukh S."/>
            <person name="Balint B."/>
            <person name="Kukolya J."/>
        </authorList>
    </citation>
    <scope>NUCLEOTIDE SEQUENCE [LARGE SCALE GENOMIC DNA]</scope>
    <source>
        <strain evidence="2 3">Ka21</strain>
    </source>
</reference>
<dbReference type="InterPro" id="IPR036378">
    <property type="entry name" value="FAS1_dom_sf"/>
</dbReference>
<dbReference type="PANTHER" id="PTHR10900">
    <property type="entry name" value="PERIOSTIN-RELATED"/>
    <property type="match status" value="1"/>
</dbReference>
<dbReference type="Proteomes" id="UP000618319">
    <property type="component" value="Unassembled WGS sequence"/>
</dbReference>
<dbReference type="InterPro" id="IPR050904">
    <property type="entry name" value="Adhesion/Biosynth-related"/>
</dbReference>
<evidence type="ECO:0000259" key="1">
    <source>
        <dbReference type="PROSITE" id="PS50213"/>
    </source>
</evidence>
<dbReference type="InterPro" id="IPR000782">
    <property type="entry name" value="FAS1_domain"/>
</dbReference>
<dbReference type="EMBL" id="PSKQ01000023">
    <property type="protein sequence ID" value="MBE8722259.1"/>
    <property type="molecule type" value="Genomic_DNA"/>
</dbReference>
<sequence length="523" mass="59497">MKNIILIVVTVFSMVMTACQKKWADHYDVTEGNEVVSPLNLLDYLKSKPEYSTFVSKLVEHGLDKELERDQTLTVWAVPNDKMVELSNLGYDEDYILKYHINNLVFDKTKLKTGLRLMTLNGKYLTIEIDGDDVHVSDGTIVKGNQLCQNGVVHEIDQLLKPDVSIYDYLEDLGDSHSIIRDTILAMNDTIFDPINSIPVGVDRQGNTLYDSVYVISNPIFQRANIMSEFTRVTMFLPSNDVIEDCFENLGVLYDQFGKQFLKADSQIAYTWIKEAVFYNTLVDNYGNEDLTSAYGRLWKPDIQIADPDYMRMSNGRIYNITKLKIPNNVHISMIKQLFHYYEYVPEAERPNLFTSTNITNIVLRNGPTVNFPNLGITGFTYRMLEITGTAGDTRTALDFTAIMLDRNEAGEVGYKIVEVPPGEYNLYMGFESSGHPYMNIYFNDVLVRSGLNVSQSNPWNFDRNTNTTPGVSNHNGWGGLVGTVNVEGDGMASFRIKMEYELGTPIRLRPYHWTLVPTANNY</sequence>
<dbReference type="SUPFAM" id="SSF82153">
    <property type="entry name" value="FAS1 domain"/>
    <property type="match status" value="1"/>
</dbReference>
<protein>
    <recommendedName>
        <fullName evidence="1">FAS1 domain-containing protein</fullName>
    </recommendedName>
</protein>